<dbReference type="SUPFAM" id="SSF53850">
    <property type="entry name" value="Periplasmic binding protein-like II"/>
    <property type="match status" value="1"/>
</dbReference>
<dbReference type="FunFam" id="3.40.980.10:FF:000004">
    <property type="entry name" value="Molybdopterin molybdenumtransferase"/>
    <property type="match status" value="1"/>
</dbReference>
<dbReference type="PANTHER" id="PTHR10192:SF5">
    <property type="entry name" value="GEPHYRIN"/>
    <property type="match status" value="1"/>
</dbReference>
<dbReference type="PANTHER" id="PTHR10192">
    <property type="entry name" value="MOLYBDOPTERIN BIOSYNTHESIS PROTEIN"/>
    <property type="match status" value="1"/>
</dbReference>
<evidence type="ECO:0000256" key="9">
    <source>
        <dbReference type="ARBA" id="ARBA00023150"/>
    </source>
</evidence>
<dbReference type="AlphaFoldDB" id="D2RGE1"/>
<evidence type="ECO:0000256" key="1">
    <source>
        <dbReference type="ARBA" id="ARBA00001946"/>
    </source>
</evidence>
<dbReference type="EMBL" id="CP001857">
    <property type="protein sequence ID" value="ADB57366.1"/>
    <property type="molecule type" value="Genomic_DNA"/>
</dbReference>
<comment type="pathway">
    <text evidence="2">Cofactor biosynthesis; molybdopterin biosynthesis.</text>
</comment>
<dbReference type="EC" id="2.10.1.1" evidence="4"/>
<evidence type="ECO:0000313" key="13">
    <source>
        <dbReference type="Proteomes" id="UP000001901"/>
    </source>
</evidence>
<dbReference type="FunFam" id="3.40.190.10:FF:000566">
    <property type="entry name" value="Molybdenum cofactor biosynthesis protein"/>
    <property type="match status" value="1"/>
</dbReference>
<dbReference type="Gene3D" id="2.170.190.11">
    <property type="entry name" value="Molybdopterin biosynthesis moea protein, domain 3"/>
    <property type="match status" value="1"/>
</dbReference>
<dbReference type="STRING" id="572546.Arcpr_0296"/>
<dbReference type="Proteomes" id="UP000001901">
    <property type="component" value="Chromosome"/>
</dbReference>
<dbReference type="InterPro" id="IPR036425">
    <property type="entry name" value="MoaB/Mog-like_dom_sf"/>
</dbReference>
<accession>D2RGE1</accession>
<protein>
    <recommendedName>
        <fullName evidence="4">molybdopterin molybdotransferase</fullName>
        <ecNumber evidence="4">2.10.1.1</ecNumber>
    </recommendedName>
</protein>
<proteinExistence type="inferred from homology"/>
<dbReference type="GeneID" id="8738949"/>
<evidence type="ECO:0000256" key="10">
    <source>
        <dbReference type="ARBA" id="ARBA00047317"/>
    </source>
</evidence>
<dbReference type="SUPFAM" id="SSF63867">
    <property type="entry name" value="MoeA C-terminal domain-like"/>
    <property type="match status" value="1"/>
</dbReference>
<dbReference type="Gene3D" id="2.40.340.10">
    <property type="entry name" value="MoeA, C-terminal, domain IV"/>
    <property type="match status" value="1"/>
</dbReference>
<dbReference type="Gene3D" id="3.40.190.10">
    <property type="entry name" value="Periplasmic binding protein-like II"/>
    <property type="match status" value="1"/>
</dbReference>
<evidence type="ECO:0000256" key="2">
    <source>
        <dbReference type="ARBA" id="ARBA00005046"/>
    </source>
</evidence>
<dbReference type="OrthoDB" id="31371at2157"/>
<dbReference type="CDD" id="cd00887">
    <property type="entry name" value="MoeA"/>
    <property type="match status" value="1"/>
</dbReference>
<dbReference type="Pfam" id="PF12727">
    <property type="entry name" value="PBP_like"/>
    <property type="match status" value="1"/>
</dbReference>
<evidence type="ECO:0000256" key="7">
    <source>
        <dbReference type="ARBA" id="ARBA00022723"/>
    </source>
</evidence>
<dbReference type="GO" id="GO:0005737">
    <property type="term" value="C:cytoplasm"/>
    <property type="evidence" value="ECO:0007669"/>
    <property type="project" value="TreeGrafter"/>
</dbReference>
<dbReference type="Pfam" id="PF03454">
    <property type="entry name" value="MoeA_C"/>
    <property type="match status" value="1"/>
</dbReference>
<organism evidence="12 13">
    <name type="scientific">Archaeoglobus profundus (strain DSM 5631 / JCM 9629 / NBRC 100127 / Av18)</name>
    <dbReference type="NCBI Taxonomy" id="572546"/>
    <lineage>
        <taxon>Archaea</taxon>
        <taxon>Methanobacteriati</taxon>
        <taxon>Methanobacteriota</taxon>
        <taxon>Archaeoglobi</taxon>
        <taxon>Archaeoglobales</taxon>
        <taxon>Archaeoglobaceae</taxon>
        <taxon>Archaeoglobus</taxon>
    </lineage>
</organism>
<keyword evidence="13" id="KW-1185">Reference proteome</keyword>
<feature type="domain" description="MoaB/Mog" evidence="11">
    <location>
        <begin position="186"/>
        <end position="323"/>
    </location>
</feature>
<evidence type="ECO:0000256" key="3">
    <source>
        <dbReference type="ARBA" id="ARBA00010763"/>
    </source>
</evidence>
<dbReference type="NCBIfam" id="TIGR00177">
    <property type="entry name" value="molyb_syn"/>
    <property type="match status" value="1"/>
</dbReference>
<evidence type="ECO:0000259" key="11">
    <source>
        <dbReference type="SMART" id="SM00852"/>
    </source>
</evidence>
<reference evidence="12 13" key="1">
    <citation type="journal article" date="2010" name="Stand. Genomic Sci.">
        <title>Complete genome sequence of Archaeoglobus profundus type strain (AV18).</title>
        <authorList>
            <person name="von Jan M."/>
            <person name="Lapidus A."/>
            <person name="Del Rio T.G."/>
            <person name="Copeland A."/>
            <person name="Tice H."/>
            <person name="Cheng J.F."/>
            <person name="Lucas S."/>
            <person name="Chen F."/>
            <person name="Nolan M."/>
            <person name="Goodwin L."/>
            <person name="Han C."/>
            <person name="Pitluck S."/>
            <person name="Liolios K."/>
            <person name="Ivanova N."/>
            <person name="Mavromatis K."/>
            <person name="Ovchinnikova G."/>
            <person name="Chertkov O."/>
            <person name="Pati A."/>
            <person name="Chen A."/>
            <person name="Palaniappan K."/>
            <person name="Land M."/>
            <person name="Hauser L."/>
            <person name="Chang Y.J."/>
            <person name="Jeffries C.D."/>
            <person name="Saunders E."/>
            <person name="Brettin T."/>
            <person name="Detter J.C."/>
            <person name="Chain P."/>
            <person name="Eichinger K."/>
            <person name="Huber H."/>
            <person name="Spring S."/>
            <person name="Rohde M."/>
            <person name="Goker M."/>
            <person name="Wirth R."/>
            <person name="Woyke T."/>
            <person name="Bristow J."/>
            <person name="Eisen J.A."/>
            <person name="Markowitz V."/>
            <person name="Hugenholtz P."/>
            <person name="Kyrpides N.C."/>
            <person name="Klenk H.P."/>
        </authorList>
    </citation>
    <scope>NUCLEOTIDE SEQUENCE [LARGE SCALE GENOMIC DNA]</scope>
    <source>
        <strain evidence="13">DSM 5631 / JCM 9629 / NBRC 100127 / Av18</strain>
    </source>
</reference>
<dbReference type="GO" id="GO:0006777">
    <property type="term" value="P:Mo-molybdopterin cofactor biosynthetic process"/>
    <property type="evidence" value="ECO:0007669"/>
    <property type="project" value="UniProtKB-KW"/>
</dbReference>
<dbReference type="UniPathway" id="UPA00344"/>
<comment type="catalytic activity">
    <reaction evidence="10">
        <text>adenylyl-molybdopterin + molybdate = Mo-molybdopterin + AMP + H(+)</text>
        <dbReference type="Rhea" id="RHEA:35047"/>
        <dbReference type="ChEBI" id="CHEBI:15378"/>
        <dbReference type="ChEBI" id="CHEBI:36264"/>
        <dbReference type="ChEBI" id="CHEBI:62727"/>
        <dbReference type="ChEBI" id="CHEBI:71302"/>
        <dbReference type="ChEBI" id="CHEBI:456215"/>
        <dbReference type="EC" id="2.10.1.1"/>
    </reaction>
</comment>
<gene>
    <name evidence="12" type="ordered locus">Arcpr_0296</name>
</gene>
<comment type="similarity">
    <text evidence="3">Belongs to the MoeA family.</text>
</comment>
<evidence type="ECO:0000256" key="4">
    <source>
        <dbReference type="ARBA" id="ARBA00013269"/>
    </source>
</evidence>
<keyword evidence="5" id="KW-0500">Molybdenum</keyword>
<dbReference type="Gene3D" id="3.90.105.10">
    <property type="entry name" value="Molybdopterin biosynthesis moea protein, domain 2"/>
    <property type="match status" value="1"/>
</dbReference>
<evidence type="ECO:0000256" key="6">
    <source>
        <dbReference type="ARBA" id="ARBA00022679"/>
    </source>
</evidence>
<dbReference type="SUPFAM" id="SSF53218">
    <property type="entry name" value="Molybdenum cofactor biosynthesis proteins"/>
    <property type="match status" value="1"/>
</dbReference>
<dbReference type="NCBIfam" id="NF011068">
    <property type="entry name" value="PRK14498.1"/>
    <property type="match status" value="1"/>
</dbReference>
<dbReference type="FunFam" id="2.170.190.11:FF:000001">
    <property type="entry name" value="Molybdopterin molybdenumtransferase"/>
    <property type="match status" value="1"/>
</dbReference>
<keyword evidence="8" id="KW-0460">Magnesium</keyword>
<dbReference type="PaxDb" id="572546-Arcpr_0296"/>
<dbReference type="HOGENOM" id="CLU_010186_3_0_2"/>
<keyword evidence="6" id="KW-0808">Transferase</keyword>
<dbReference type="eggNOG" id="arCOG00217">
    <property type="taxonomic scope" value="Archaea"/>
</dbReference>
<keyword evidence="9" id="KW-0501">Molybdenum cofactor biosynthesis</keyword>
<evidence type="ECO:0000256" key="5">
    <source>
        <dbReference type="ARBA" id="ARBA00022505"/>
    </source>
</evidence>
<name>D2RGE1_ARCPA</name>
<dbReference type="SUPFAM" id="SSF63882">
    <property type="entry name" value="MoeA N-terminal region -like"/>
    <property type="match status" value="1"/>
</dbReference>
<dbReference type="InterPro" id="IPR005111">
    <property type="entry name" value="MoeA_C_domain_IV"/>
</dbReference>
<dbReference type="GO" id="GO:0046872">
    <property type="term" value="F:metal ion binding"/>
    <property type="evidence" value="ECO:0007669"/>
    <property type="project" value="UniProtKB-KW"/>
</dbReference>
<dbReference type="InterPro" id="IPR036688">
    <property type="entry name" value="MoeA_C_domain_IV_sf"/>
</dbReference>
<dbReference type="KEGG" id="apo:Arcpr_0296"/>
<dbReference type="FunFam" id="2.40.340.10:FF:000005">
    <property type="entry name" value="Molybdopterin molybdenumtransferase MoeA"/>
    <property type="match status" value="1"/>
</dbReference>
<dbReference type="Pfam" id="PF03453">
    <property type="entry name" value="MoeA_N"/>
    <property type="match status" value="1"/>
</dbReference>
<dbReference type="SMART" id="SM00852">
    <property type="entry name" value="MoCF_biosynth"/>
    <property type="match status" value="1"/>
</dbReference>
<dbReference type="NCBIfam" id="NF045515">
    <property type="entry name" value="Glp_gephyrin"/>
    <property type="match status" value="1"/>
</dbReference>
<dbReference type="RefSeq" id="WP_012939702.1">
    <property type="nucleotide sequence ID" value="NC_013741.1"/>
</dbReference>
<evidence type="ECO:0000256" key="8">
    <source>
        <dbReference type="ARBA" id="ARBA00022842"/>
    </source>
</evidence>
<dbReference type="InterPro" id="IPR036135">
    <property type="entry name" value="MoeA_linker/N_sf"/>
</dbReference>
<dbReference type="InterPro" id="IPR005110">
    <property type="entry name" value="MoeA_linker/N"/>
</dbReference>
<dbReference type="Gene3D" id="3.40.980.10">
    <property type="entry name" value="MoaB/Mog-like domain"/>
    <property type="match status" value="1"/>
</dbReference>
<evidence type="ECO:0000313" key="12">
    <source>
        <dbReference type="EMBL" id="ADB57366.1"/>
    </source>
</evidence>
<keyword evidence="7" id="KW-0479">Metal-binding</keyword>
<dbReference type="Pfam" id="PF00994">
    <property type="entry name" value="MoCF_biosynth"/>
    <property type="match status" value="1"/>
</dbReference>
<sequence length="645" mass="71050">MRKVFRELKSLDEVRRILESLTIDLDIEEISIFEAYNRVLAEDVYAKCDVPPFDRATMDGFAVKAEDTFLAEEDKPIKLKIVGNVKAGEVPRVEVDRGCAVEISTGAVMPKGANAVVMVEYTTVRDGYVYVYKPVAPMENVASAGSDAMAGELIVRKGKVLSAREIGLIASAGVDRVKVFRKPKVAIISTGDEIVEVGRPLEIGKIYDVNLYMITSKVKECGCLAFPMGVVRDDYLEIKRTVENALKTCDIVITTGSTSAGLGDVIYRVFEELGDVFVHGIAVKPGKPTVIAKTKNKVLFGLPGYPVSALMIFEVVVAPFLRKLTGLEVERNKVKAVLQVKTYSDVGRREFRPVALVKTGKFIAYPFTTYSGSVSTLAKADGFIEIPENVAFLEEGEEVDVILFGDYKPSDLVIIGSHCLGVDLLIELCSVDAKVINVGSTGGLLAVKRGEADLAGTHLLDESGVYNIPFIKRLGLKDVILVKGYEREQGFIVAKGNPKGIRGFEDLLREDVVFINRNPGSGTRVLIDMKLRELAEKLGLSFEEIKKRIKGYDVEAKTHTAVAVAVLMGKADVGVGIRTVADRYGLDFIPLRPEEYDFVVRKDRLGKESVKRFLETLRSDKFKREVRKLKGIRVTERTGEIVEFS</sequence>
<dbReference type="InterPro" id="IPR001453">
    <property type="entry name" value="MoaB/Mog_dom"/>
</dbReference>
<dbReference type="GO" id="GO:0061599">
    <property type="term" value="F:molybdopterin molybdotransferase activity"/>
    <property type="evidence" value="ECO:0007669"/>
    <property type="project" value="UniProtKB-EC"/>
</dbReference>
<dbReference type="InterPro" id="IPR024370">
    <property type="entry name" value="PBP_domain"/>
</dbReference>
<dbReference type="InterPro" id="IPR038987">
    <property type="entry name" value="MoeA-like"/>
</dbReference>
<comment type="cofactor">
    <cofactor evidence="1">
        <name>Mg(2+)</name>
        <dbReference type="ChEBI" id="CHEBI:18420"/>
    </cofactor>
</comment>
<dbReference type="eggNOG" id="arCOG00230">
    <property type="taxonomic scope" value="Archaea"/>
</dbReference>